<evidence type="ECO:0000256" key="5">
    <source>
        <dbReference type="ARBA" id="ARBA00022759"/>
    </source>
</evidence>
<evidence type="ECO:0000256" key="8">
    <source>
        <dbReference type="ARBA" id="ARBA00023118"/>
    </source>
</evidence>
<keyword evidence="7 9" id="KW-0460">Magnesium</keyword>
<keyword evidence="8 9" id="KW-0051">Antiviral defense</keyword>
<dbReference type="NCBIfam" id="TIGR01573">
    <property type="entry name" value="cas2"/>
    <property type="match status" value="1"/>
</dbReference>
<keyword evidence="3 9" id="KW-0540">Nuclease</keyword>
<dbReference type="PANTHER" id="PTHR34405">
    <property type="entry name" value="CRISPR-ASSOCIATED ENDORIBONUCLEASE CAS2"/>
    <property type="match status" value="1"/>
</dbReference>
<proteinExistence type="inferred from homology"/>
<evidence type="ECO:0000313" key="10">
    <source>
        <dbReference type="EMBL" id="NPD92995.1"/>
    </source>
</evidence>
<evidence type="ECO:0000313" key="11">
    <source>
        <dbReference type="Proteomes" id="UP000714420"/>
    </source>
</evidence>
<organism evidence="10 11">
    <name type="scientific">Xylanibacter muris</name>
    <dbReference type="NCBI Taxonomy" id="2736290"/>
    <lineage>
        <taxon>Bacteria</taxon>
        <taxon>Pseudomonadati</taxon>
        <taxon>Bacteroidota</taxon>
        <taxon>Bacteroidia</taxon>
        <taxon>Bacteroidales</taxon>
        <taxon>Prevotellaceae</taxon>
        <taxon>Xylanibacter</taxon>
    </lineage>
</organism>
<dbReference type="Proteomes" id="UP000714420">
    <property type="component" value="Unassembled WGS sequence"/>
</dbReference>
<comment type="subunit">
    <text evidence="9">Homodimer, forms a heterotetramer with a Cas1 homodimer.</text>
</comment>
<evidence type="ECO:0000256" key="3">
    <source>
        <dbReference type="ARBA" id="ARBA00022722"/>
    </source>
</evidence>
<reference evidence="10 11" key="1">
    <citation type="submission" date="2020-05" db="EMBL/GenBank/DDBJ databases">
        <title>Distinct polysaccharide utilization as determinants for interspecies competition between intestinal Prevotella spp.</title>
        <authorList>
            <person name="Galvez E.J.C."/>
            <person name="Iljazovic A."/>
            <person name="Strowig T."/>
        </authorList>
    </citation>
    <scope>NUCLEOTIDE SEQUENCE [LARGE SCALE GENOMIC DNA]</scope>
    <source>
        <strain evidence="10 11">PMUR</strain>
    </source>
</reference>
<dbReference type="InterPro" id="IPR019199">
    <property type="entry name" value="Virulence_VapD/CRISPR_Cas2"/>
</dbReference>
<keyword evidence="5 9" id="KW-0255">Endonuclease</keyword>
<evidence type="ECO:0000256" key="1">
    <source>
        <dbReference type="ARBA" id="ARBA00001946"/>
    </source>
</evidence>
<keyword evidence="11" id="KW-1185">Reference proteome</keyword>
<protein>
    <recommendedName>
        <fullName evidence="9">CRISPR-associated endoribonuclease Cas2</fullName>
        <ecNumber evidence="9">3.1.-.-</ecNumber>
    </recommendedName>
</protein>
<sequence length="90" mass="10399">MLVISYDISDDRLRAKFSKMLTKYGAVRLQYSVYEVNNTDRVINNLVVKIEETFAKKFDGGDSVIIFDVAGVKLRKYGNAIHRDKDIVYF</sequence>
<gene>
    <name evidence="9 10" type="primary">cas2</name>
    <name evidence="10" type="ORF">HPS56_11735</name>
</gene>
<dbReference type="InterPro" id="IPR021127">
    <property type="entry name" value="CRISPR_associated_Cas2"/>
</dbReference>
<evidence type="ECO:0000256" key="6">
    <source>
        <dbReference type="ARBA" id="ARBA00022801"/>
    </source>
</evidence>
<dbReference type="CDD" id="cd09725">
    <property type="entry name" value="Cas2_I_II_III"/>
    <property type="match status" value="1"/>
</dbReference>
<keyword evidence="4 9" id="KW-0479">Metal-binding</keyword>
<comment type="function">
    <text evidence="9">CRISPR (clustered regularly interspaced short palindromic repeat), is an adaptive immune system that provides protection against mobile genetic elements (viruses, transposable elements and conjugative plasmids). CRISPR clusters contain sequences complementary to antecedent mobile elements and target invading nucleic acids. CRISPR clusters are transcribed and processed into CRISPR RNA (crRNA). Functions as a ssRNA-specific endoribonuclease. Involved in the integration of spacer DNA into the CRISPR cassette.</text>
</comment>
<comment type="cofactor">
    <cofactor evidence="1 9">
        <name>Mg(2+)</name>
        <dbReference type="ChEBI" id="CHEBI:18420"/>
    </cofactor>
</comment>
<evidence type="ECO:0000256" key="7">
    <source>
        <dbReference type="ARBA" id="ARBA00022842"/>
    </source>
</evidence>
<evidence type="ECO:0000256" key="4">
    <source>
        <dbReference type="ARBA" id="ARBA00022723"/>
    </source>
</evidence>
<dbReference type="RefSeq" id="WP_172276798.1">
    <property type="nucleotide sequence ID" value="NZ_CASGMU010000007.1"/>
</dbReference>
<comment type="caution">
    <text evidence="10">The sequence shown here is derived from an EMBL/GenBank/DDBJ whole genome shotgun (WGS) entry which is preliminary data.</text>
</comment>
<evidence type="ECO:0000256" key="2">
    <source>
        <dbReference type="ARBA" id="ARBA00009959"/>
    </source>
</evidence>
<feature type="binding site" evidence="9">
    <location>
        <position position="7"/>
    </location>
    <ligand>
        <name>Mg(2+)</name>
        <dbReference type="ChEBI" id="CHEBI:18420"/>
        <note>catalytic</note>
    </ligand>
</feature>
<keyword evidence="6 9" id="KW-0378">Hydrolase</keyword>
<dbReference type="EMBL" id="JABKKF010000014">
    <property type="protein sequence ID" value="NPD92995.1"/>
    <property type="molecule type" value="Genomic_DNA"/>
</dbReference>
<name>A0ABX2ARZ7_9BACT</name>
<dbReference type="Gene3D" id="3.30.70.240">
    <property type="match status" value="1"/>
</dbReference>
<accession>A0ABX2ARZ7</accession>
<dbReference type="PANTHER" id="PTHR34405:SF3">
    <property type="entry name" value="CRISPR-ASSOCIATED ENDORIBONUCLEASE CAS2 3"/>
    <property type="match status" value="1"/>
</dbReference>
<dbReference type="HAMAP" id="MF_01471">
    <property type="entry name" value="Cas2"/>
    <property type="match status" value="1"/>
</dbReference>
<dbReference type="GO" id="GO:0004519">
    <property type="term" value="F:endonuclease activity"/>
    <property type="evidence" value="ECO:0007669"/>
    <property type="project" value="UniProtKB-KW"/>
</dbReference>
<comment type="similarity">
    <text evidence="2 9">Belongs to the CRISPR-associated endoribonuclease Cas2 protein family.</text>
</comment>
<dbReference type="EC" id="3.1.-.-" evidence="9"/>
<dbReference type="Pfam" id="PF09827">
    <property type="entry name" value="CRISPR_Cas2"/>
    <property type="match status" value="1"/>
</dbReference>
<dbReference type="SUPFAM" id="SSF143430">
    <property type="entry name" value="TTP0101/SSO1404-like"/>
    <property type="match status" value="1"/>
</dbReference>
<evidence type="ECO:0000256" key="9">
    <source>
        <dbReference type="HAMAP-Rule" id="MF_01471"/>
    </source>
</evidence>